<comment type="similarity">
    <text evidence="2 7">Belongs to the cytochrome P450 family.</text>
</comment>
<evidence type="ECO:0000256" key="2">
    <source>
        <dbReference type="ARBA" id="ARBA00010617"/>
    </source>
</evidence>
<dbReference type="PROSITE" id="PS00086">
    <property type="entry name" value="CYTOCHROME_P450"/>
    <property type="match status" value="1"/>
</dbReference>
<protein>
    <recommendedName>
        <fullName evidence="10">Cytochrome P450</fullName>
    </recommendedName>
</protein>
<dbReference type="GO" id="GO:0005506">
    <property type="term" value="F:iron ion binding"/>
    <property type="evidence" value="ECO:0007669"/>
    <property type="project" value="InterPro"/>
</dbReference>
<comment type="cofactor">
    <cofactor evidence="1 6">
        <name>heme</name>
        <dbReference type="ChEBI" id="CHEBI:30413"/>
    </cofactor>
</comment>
<dbReference type="InterPro" id="IPR017972">
    <property type="entry name" value="Cyt_P450_CS"/>
</dbReference>
<evidence type="ECO:0000256" key="7">
    <source>
        <dbReference type="RuleBase" id="RU000461"/>
    </source>
</evidence>
<keyword evidence="7" id="KW-0503">Monooxygenase</keyword>
<dbReference type="InterPro" id="IPR002401">
    <property type="entry name" value="Cyt_P450_E_grp-I"/>
</dbReference>
<comment type="caution">
    <text evidence="8">The sequence shown here is derived from an EMBL/GenBank/DDBJ whole genome shotgun (WGS) entry which is preliminary data.</text>
</comment>
<gene>
    <name evidence="8" type="ORF">PENVUL_c016G04378</name>
</gene>
<dbReference type="CDD" id="cd11062">
    <property type="entry name" value="CYP58-like"/>
    <property type="match status" value="1"/>
</dbReference>
<dbReference type="OrthoDB" id="3945418at2759"/>
<dbReference type="AlphaFoldDB" id="A0A1V6RYH4"/>
<evidence type="ECO:0000256" key="5">
    <source>
        <dbReference type="ARBA" id="ARBA00023004"/>
    </source>
</evidence>
<dbReference type="EMBL" id="MDYP01000016">
    <property type="protein sequence ID" value="OQE06831.1"/>
    <property type="molecule type" value="Genomic_DNA"/>
</dbReference>
<evidence type="ECO:0000313" key="9">
    <source>
        <dbReference type="Proteomes" id="UP000191518"/>
    </source>
</evidence>
<dbReference type="PANTHER" id="PTHR24305:SF166">
    <property type="entry name" value="CYTOCHROME P450 12A4, MITOCHONDRIAL-RELATED"/>
    <property type="match status" value="1"/>
</dbReference>
<keyword evidence="4 7" id="KW-0560">Oxidoreductase</keyword>
<organism evidence="8 9">
    <name type="scientific">Penicillium vulpinum</name>
    <dbReference type="NCBI Taxonomy" id="29845"/>
    <lineage>
        <taxon>Eukaryota</taxon>
        <taxon>Fungi</taxon>
        <taxon>Dikarya</taxon>
        <taxon>Ascomycota</taxon>
        <taxon>Pezizomycotina</taxon>
        <taxon>Eurotiomycetes</taxon>
        <taxon>Eurotiomycetidae</taxon>
        <taxon>Eurotiales</taxon>
        <taxon>Aspergillaceae</taxon>
        <taxon>Penicillium</taxon>
    </lineage>
</organism>
<evidence type="ECO:0000313" key="8">
    <source>
        <dbReference type="EMBL" id="OQE06831.1"/>
    </source>
</evidence>
<dbReference type="Gene3D" id="1.10.630.10">
    <property type="entry name" value="Cytochrome P450"/>
    <property type="match status" value="1"/>
</dbReference>
<evidence type="ECO:0008006" key="10">
    <source>
        <dbReference type="Google" id="ProtNLM"/>
    </source>
</evidence>
<evidence type="ECO:0000256" key="6">
    <source>
        <dbReference type="PIRSR" id="PIRSR602401-1"/>
    </source>
</evidence>
<name>A0A1V6RYH4_9EURO</name>
<evidence type="ECO:0000256" key="1">
    <source>
        <dbReference type="ARBA" id="ARBA00001971"/>
    </source>
</evidence>
<reference evidence="9" key="1">
    <citation type="journal article" date="2017" name="Nat. Microbiol.">
        <title>Global analysis of biosynthetic gene clusters reveals vast potential of secondary metabolite production in Penicillium species.</title>
        <authorList>
            <person name="Nielsen J.C."/>
            <person name="Grijseels S."/>
            <person name="Prigent S."/>
            <person name="Ji B."/>
            <person name="Dainat J."/>
            <person name="Nielsen K.F."/>
            <person name="Frisvad J.C."/>
            <person name="Workman M."/>
            <person name="Nielsen J."/>
        </authorList>
    </citation>
    <scope>NUCLEOTIDE SEQUENCE [LARGE SCALE GENOMIC DNA]</scope>
    <source>
        <strain evidence="9">IBT 29486</strain>
    </source>
</reference>
<dbReference type="SUPFAM" id="SSF48264">
    <property type="entry name" value="Cytochrome P450"/>
    <property type="match status" value="1"/>
</dbReference>
<dbReference type="GO" id="GO:0016705">
    <property type="term" value="F:oxidoreductase activity, acting on paired donors, with incorporation or reduction of molecular oxygen"/>
    <property type="evidence" value="ECO:0007669"/>
    <property type="project" value="InterPro"/>
</dbReference>
<keyword evidence="9" id="KW-1185">Reference proteome</keyword>
<dbReference type="InterPro" id="IPR001128">
    <property type="entry name" value="Cyt_P450"/>
</dbReference>
<dbReference type="PANTHER" id="PTHR24305">
    <property type="entry name" value="CYTOCHROME P450"/>
    <property type="match status" value="1"/>
</dbReference>
<dbReference type="Pfam" id="PF00067">
    <property type="entry name" value="p450"/>
    <property type="match status" value="1"/>
</dbReference>
<dbReference type="PRINTS" id="PR00463">
    <property type="entry name" value="EP450I"/>
</dbReference>
<dbReference type="Proteomes" id="UP000191518">
    <property type="component" value="Unassembled WGS sequence"/>
</dbReference>
<dbReference type="GO" id="GO:0043386">
    <property type="term" value="P:mycotoxin biosynthetic process"/>
    <property type="evidence" value="ECO:0007669"/>
    <property type="project" value="UniProtKB-ARBA"/>
</dbReference>
<keyword evidence="6 7" id="KW-0349">Heme</keyword>
<evidence type="ECO:0000256" key="3">
    <source>
        <dbReference type="ARBA" id="ARBA00022723"/>
    </source>
</evidence>
<dbReference type="InterPro" id="IPR036396">
    <property type="entry name" value="Cyt_P450_sf"/>
</dbReference>
<accession>A0A1V6RYH4</accession>
<keyword evidence="5 6" id="KW-0408">Iron</keyword>
<dbReference type="PRINTS" id="PR00385">
    <property type="entry name" value="P450"/>
</dbReference>
<dbReference type="InterPro" id="IPR050121">
    <property type="entry name" value="Cytochrome_P450_monoxygenase"/>
</dbReference>
<dbReference type="GO" id="GO:0004497">
    <property type="term" value="F:monooxygenase activity"/>
    <property type="evidence" value="ECO:0007669"/>
    <property type="project" value="UniProtKB-KW"/>
</dbReference>
<dbReference type="STRING" id="29845.A0A1V6RYH4"/>
<sequence length="402" mass="45436">MGVPEAIGTICDPHKHRILRRRVNPLFSQQAINQMAGDIQETITRACDLVSEKFDAQSFFRAIAGDVLSTHYFGENMNLVNRPEYAQKLWHGIDFMIGQIWYLIHIPYLSSIVMKMPNVFVKISLPGFAGLIELCMRQAKKAIQRSKANSTSLKTPHNATFFDLLMTPSQGQESVHISQTDMLNHGLNLVAAGVDTVSITMTVALYHILASPEIQRQVYSETRDATPFIRDELDSQRVRKLPYLAAVIKETLRMYPPVPGRLPRVVPPQGESYKGKFIPGGTIVSIMPYTIHRDPALFPEPNVFKPERWLGENTLELERALISFSAGNRMCPGIHLAYLEIQMALATLFSRFALELDSPLPKQELDWSDLFALDLDYPIKVRVLADHWKMSDDGGTDMRVIE</sequence>
<proteinExistence type="inferred from homology"/>
<evidence type="ECO:0000256" key="4">
    <source>
        <dbReference type="ARBA" id="ARBA00023002"/>
    </source>
</evidence>
<keyword evidence="3 6" id="KW-0479">Metal-binding</keyword>
<dbReference type="GO" id="GO:0020037">
    <property type="term" value="F:heme binding"/>
    <property type="evidence" value="ECO:0007669"/>
    <property type="project" value="InterPro"/>
</dbReference>
<feature type="binding site" description="axial binding residue" evidence="6">
    <location>
        <position position="331"/>
    </location>
    <ligand>
        <name>heme</name>
        <dbReference type="ChEBI" id="CHEBI:30413"/>
    </ligand>
    <ligandPart>
        <name>Fe</name>
        <dbReference type="ChEBI" id="CHEBI:18248"/>
    </ligandPart>
</feature>